<keyword evidence="4" id="KW-0560">Oxidoreductase</keyword>
<evidence type="ECO:0000259" key="2">
    <source>
        <dbReference type="Pfam" id="PF09995"/>
    </source>
</evidence>
<dbReference type="Pfam" id="PF09995">
    <property type="entry name" value="MPAB_Lcp_cat"/>
    <property type="match status" value="1"/>
</dbReference>
<evidence type="ECO:0000313" key="3">
    <source>
        <dbReference type="EMBL" id="MDV6307511.1"/>
    </source>
</evidence>
<protein>
    <submittedName>
        <fullName evidence="4">Oxygenase MpaB family protein</fullName>
        <ecNumber evidence="4">1.-.-.-</ecNumber>
    </submittedName>
</protein>
<dbReference type="InterPro" id="IPR018713">
    <property type="entry name" value="MPAB/Lcp_cat_dom"/>
</dbReference>
<evidence type="ECO:0000313" key="4">
    <source>
        <dbReference type="EMBL" id="MDV6313355.1"/>
    </source>
</evidence>
<sequence length="344" mass="38472">MPTASTLATRAKHAVQNRVTQRYHLRGDIDRMDADNDPTSIARALGTQEFPWGITQALSFALFRTYAVPSIGDLLYKTSQFTESTQKRYDDTVLLLDAPIEHGVDSPLGRAGIRRINQMHGMYDISNGDFLYVLATFVVCPVEWVNAYEWRKLTSHEIRGLTNYYRRLGQLMGIKDIPETYEGFKQFYEDYETANFAFSPDALAVADSTLDLLGTFMPYKLLPRAVVRRMSFALMDDRLLNAFKYPKPTLVERILVRGGLKARGLAIRLFFPPRTEPLFGRQTKQIRSYPNGYRLEELGTFGAGCPVPGASNPEKGSGAAQSAPTGCPVPHDLIAEDARQATGS</sequence>
<organism evidence="4 6">
    <name type="scientific">Gordonia amicalis</name>
    <dbReference type="NCBI Taxonomy" id="89053"/>
    <lineage>
        <taxon>Bacteria</taxon>
        <taxon>Bacillati</taxon>
        <taxon>Actinomycetota</taxon>
        <taxon>Actinomycetes</taxon>
        <taxon>Mycobacteriales</taxon>
        <taxon>Gordoniaceae</taxon>
        <taxon>Gordonia</taxon>
    </lineage>
</organism>
<dbReference type="Proteomes" id="UP001185922">
    <property type="component" value="Unassembled WGS sequence"/>
</dbReference>
<keyword evidence="5" id="KW-1185">Reference proteome</keyword>
<comment type="caution">
    <text evidence="4">The sequence shown here is derived from an EMBL/GenBank/DDBJ whole genome shotgun (WGS) entry which is preliminary data.</text>
</comment>
<dbReference type="EMBL" id="JAWLKI010000008">
    <property type="protein sequence ID" value="MDV6307511.1"/>
    <property type="molecule type" value="Genomic_DNA"/>
</dbReference>
<dbReference type="AlphaFoldDB" id="A0AAE4R4M7"/>
<evidence type="ECO:0000256" key="1">
    <source>
        <dbReference type="SAM" id="MobiDB-lite"/>
    </source>
</evidence>
<feature type="domain" description="ER-bound oxygenase mpaB/mpaB'/Rubber oxygenase catalytic" evidence="2">
    <location>
        <begin position="67"/>
        <end position="257"/>
    </location>
</feature>
<feature type="region of interest" description="Disordered" evidence="1">
    <location>
        <begin position="306"/>
        <end position="344"/>
    </location>
</feature>
<proteinExistence type="predicted"/>
<dbReference type="EC" id="1.-.-.-" evidence="4"/>
<name>A0AAE4R4M7_9ACTN</name>
<evidence type="ECO:0000313" key="6">
    <source>
        <dbReference type="Proteomes" id="UP001185922"/>
    </source>
</evidence>
<feature type="compositionally biased region" description="Basic and acidic residues" evidence="1">
    <location>
        <begin position="333"/>
        <end position="344"/>
    </location>
</feature>
<gene>
    <name evidence="3" type="ORF">R3P94_09245</name>
    <name evidence="4" type="ORF">R3Q15_15860</name>
</gene>
<dbReference type="GO" id="GO:0016491">
    <property type="term" value="F:oxidoreductase activity"/>
    <property type="evidence" value="ECO:0007669"/>
    <property type="project" value="UniProtKB-KW"/>
</dbReference>
<reference evidence="4 5" key="1">
    <citation type="submission" date="2023-10" db="EMBL/GenBank/DDBJ databases">
        <title>Development of a sustainable strategy for remediation of hydrocarbon-contaminated territories based on the waste exchange concept.</title>
        <authorList>
            <person name="Krivoruchko A."/>
        </authorList>
    </citation>
    <scope>NUCLEOTIDE SEQUENCE</scope>
    <source>
        <strain evidence="3 5">IEGM 1266</strain>
        <strain evidence="4">IEGM 1279</strain>
    </source>
</reference>
<dbReference type="RefSeq" id="WP_096273218.1">
    <property type="nucleotide sequence ID" value="NZ_JAPTHJ010000046.1"/>
</dbReference>
<dbReference type="PANTHER" id="PTHR36124">
    <property type="match status" value="1"/>
</dbReference>
<dbReference type="InterPro" id="IPR046366">
    <property type="entry name" value="MPAB"/>
</dbReference>
<evidence type="ECO:0000313" key="5">
    <source>
        <dbReference type="Proteomes" id="UP001185779"/>
    </source>
</evidence>
<dbReference type="EMBL" id="JAWLKH010000018">
    <property type="protein sequence ID" value="MDV6313355.1"/>
    <property type="molecule type" value="Genomic_DNA"/>
</dbReference>
<dbReference type="Proteomes" id="UP001185779">
    <property type="component" value="Unassembled WGS sequence"/>
</dbReference>
<accession>A0AAE4R4M7</accession>
<dbReference type="PANTHER" id="PTHR36124:SF1">
    <property type="entry name" value="ER-BOUND OXYGENASE MPAB_MPAB'_RUBBER OXYGENASE CATALYTIC DOMAIN-CONTAINING PROTEIN"/>
    <property type="match status" value="1"/>
</dbReference>